<accession>A0A3Q3GFR9</accession>
<evidence type="ECO:0000256" key="6">
    <source>
        <dbReference type="ARBA" id="ARBA00023054"/>
    </source>
</evidence>
<keyword evidence="8" id="KW-0137">Centromere</keyword>
<dbReference type="PANTHER" id="PTHR21577:SF3">
    <property type="entry name" value="SHUGOSHIN 1-RELATED"/>
    <property type="match status" value="1"/>
</dbReference>
<comment type="similarity">
    <text evidence="2">Belongs to the shugoshin family.</text>
</comment>
<dbReference type="STRING" id="56723.ENSLBEP00000029738"/>
<feature type="region of interest" description="Disordered" evidence="10">
    <location>
        <begin position="141"/>
        <end position="166"/>
    </location>
</feature>
<feature type="compositionally biased region" description="Polar residues" evidence="10">
    <location>
        <begin position="148"/>
        <end position="166"/>
    </location>
</feature>
<dbReference type="AlphaFoldDB" id="A0A3Q3GFR9"/>
<keyword evidence="5" id="KW-0159">Chromosome partition</keyword>
<keyword evidence="6 9" id="KW-0175">Coiled coil</keyword>
<evidence type="ECO:0000256" key="1">
    <source>
        <dbReference type="ARBA" id="ARBA00004584"/>
    </source>
</evidence>
<dbReference type="InParanoid" id="A0A3Q3GFR9"/>
<organism evidence="11 12">
    <name type="scientific">Labrus bergylta</name>
    <name type="common">ballan wrasse</name>
    <dbReference type="NCBI Taxonomy" id="56723"/>
    <lineage>
        <taxon>Eukaryota</taxon>
        <taxon>Metazoa</taxon>
        <taxon>Chordata</taxon>
        <taxon>Craniata</taxon>
        <taxon>Vertebrata</taxon>
        <taxon>Euteleostomi</taxon>
        <taxon>Actinopterygii</taxon>
        <taxon>Neopterygii</taxon>
        <taxon>Teleostei</taxon>
        <taxon>Neoteleostei</taxon>
        <taxon>Acanthomorphata</taxon>
        <taxon>Eupercaria</taxon>
        <taxon>Labriformes</taxon>
        <taxon>Labridae</taxon>
        <taxon>Labrus</taxon>
    </lineage>
</organism>
<protein>
    <submittedName>
        <fullName evidence="11">Uncharacterized protein</fullName>
    </submittedName>
</protein>
<reference evidence="11" key="1">
    <citation type="submission" date="2025-08" db="UniProtKB">
        <authorList>
            <consortium name="Ensembl"/>
        </authorList>
    </citation>
    <scope>IDENTIFICATION</scope>
</reference>
<evidence type="ECO:0000256" key="10">
    <source>
        <dbReference type="SAM" id="MobiDB-lite"/>
    </source>
</evidence>
<dbReference type="Gene3D" id="1.20.5.730">
    <property type="entry name" value="Single helix bin"/>
    <property type="match status" value="1"/>
</dbReference>
<keyword evidence="3" id="KW-0158">Chromosome</keyword>
<dbReference type="GO" id="GO:0051301">
    <property type="term" value="P:cell division"/>
    <property type="evidence" value="ECO:0007669"/>
    <property type="project" value="UniProtKB-KW"/>
</dbReference>
<sequence>MLPVRTMTPITSSKQSSAAASKIKNKLLNTSSFFKVSLKKNNKALAVALEMQKERSRQLEKDIMFLQKQVEALCFELAAKKYKHRKLVGLLFENINTQSLVYIKRRSSQHKLVPGMGLSRPSCSLMEEVDRLSRKISQSGFDMKSVPCPQNSQTPSASSLMKTQAISLRQCSPSK</sequence>
<keyword evidence="4" id="KW-0132">Cell division</keyword>
<keyword evidence="7" id="KW-0131">Cell cycle</keyword>
<dbReference type="GO" id="GO:0000776">
    <property type="term" value="C:kinetochore"/>
    <property type="evidence" value="ECO:0007669"/>
    <property type="project" value="TreeGrafter"/>
</dbReference>
<evidence type="ECO:0000313" key="11">
    <source>
        <dbReference type="Ensembl" id="ENSLBEP00000029738.1"/>
    </source>
</evidence>
<dbReference type="InterPro" id="IPR038889">
    <property type="entry name" value="Shugoshin1/2"/>
</dbReference>
<evidence type="ECO:0000313" key="12">
    <source>
        <dbReference type="Proteomes" id="UP000261660"/>
    </source>
</evidence>
<dbReference type="PANTHER" id="PTHR21577">
    <property type="entry name" value="SHUGOSHIN"/>
    <property type="match status" value="1"/>
</dbReference>
<keyword evidence="12" id="KW-1185">Reference proteome</keyword>
<evidence type="ECO:0000256" key="9">
    <source>
        <dbReference type="SAM" id="Coils"/>
    </source>
</evidence>
<evidence type="ECO:0000256" key="8">
    <source>
        <dbReference type="ARBA" id="ARBA00023328"/>
    </source>
</evidence>
<dbReference type="GO" id="GO:0051177">
    <property type="term" value="P:meiotic sister chromatid cohesion"/>
    <property type="evidence" value="ECO:0007669"/>
    <property type="project" value="TreeGrafter"/>
</dbReference>
<dbReference type="Proteomes" id="UP000261660">
    <property type="component" value="Unplaced"/>
</dbReference>
<evidence type="ECO:0000256" key="3">
    <source>
        <dbReference type="ARBA" id="ARBA00022454"/>
    </source>
</evidence>
<name>A0A3Q3GFR9_9LABR</name>
<evidence type="ECO:0000256" key="2">
    <source>
        <dbReference type="ARBA" id="ARBA00010845"/>
    </source>
</evidence>
<proteinExistence type="inferred from homology"/>
<evidence type="ECO:0000256" key="7">
    <source>
        <dbReference type="ARBA" id="ARBA00023306"/>
    </source>
</evidence>
<reference evidence="11" key="2">
    <citation type="submission" date="2025-09" db="UniProtKB">
        <authorList>
            <consortium name="Ensembl"/>
        </authorList>
    </citation>
    <scope>IDENTIFICATION</scope>
</reference>
<evidence type="ECO:0000256" key="4">
    <source>
        <dbReference type="ARBA" id="ARBA00022618"/>
    </source>
</evidence>
<feature type="coiled-coil region" evidence="9">
    <location>
        <begin position="42"/>
        <end position="69"/>
    </location>
</feature>
<dbReference type="GeneTree" id="ENSGT00940000169129"/>
<comment type="subcellular location">
    <subcellularLocation>
        <location evidence="1">Chromosome</location>
        <location evidence="1">Centromere</location>
    </subcellularLocation>
</comment>
<dbReference type="Ensembl" id="ENSLBET00000031138.1">
    <property type="protein sequence ID" value="ENSLBEP00000029738.1"/>
    <property type="gene ID" value="ENSLBEG00000022495.1"/>
</dbReference>
<evidence type="ECO:0000256" key="5">
    <source>
        <dbReference type="ARBA" id="ARBA00022829"/>
    </source>
</evidence>
<dbReference type="GO" id="GO:0007059">
    <property type="term" value="P:chromosome segregation"/>
    <property type="evidence" value="ECO:0007669"/>
    <property type="project" value="UniProtKB-KW"/>
</dbReference>